<feature type="domain" description="F-box" evidence="1">
    <location>
        <begin position="26"/>
        <end position="72"/>
    </location>
</feature>
<dbReference type="Pfam" id="PF12937">
    <property type="entry name" value="F-box-like"/>
    <property type="match status" value="1"/>
</dbReference>
<organism evidence="2 3">
    <name type="scientific">Arachis duranensis</name>
    <name type="common">Wild peanut</name>
    <dbReference type="NCBI Taxonomy" id="130453"/>
    <lineage>
        <taxon>Eukaryota</taxon>
        <taxon>Viridiplantae</taxon>
        <taxon>Streptophyta</taxon>
        <taxon>Embryophyta</taxon>
        <taxon>Tracheophyta</taxon>
        <taxon>Spermatophyta</taxon>
        <taxon>Magnoliopsida</taxon>
        <taxon>eudicotyledons</taxon>
        <taxon>Gunneridae</taxon>
        <taxon>Pentapetalae</taxon>
        <taxon>rosids</taxon>
        <taxon>fabids</taxon>
        <taxon>Fabales</taxon>
        <taxon>Fabaceae</taxon>
        <taxon>Papilionoideae</taxon>
        <taxon>50 kb inversion clade</taxon>
        <taxon>dalbergioids sensu lato</taxon>
        <taxon>Dalbergieae</taxon>
        <taxon>Pterocarpus clade</taxon>
        <taxon>Arachis</taxon>
    </lineage>
</organism>
<dbReference type="Gene3D" id="1.20.1280.50">
    <property type="match status" value="1"/>
</dbReference>
<dbReference type="Proteomes" id="UP000515211">
    <property type="component" value="Chromosome 1"/>
</dbReference>
<dbReference type="InterPro" id="IPR039588">
    <property type="entry name" value="FBXO4"/>
</dbReference>
<dbReference type="OrthoDB" id="3219396at2759"/>
<dbReference type="SUPFAM" id="SSF81383">
    <property type="entry name" value="F-box domain"/>
    <property type="match status" value="1"/>
</dbReference>
<dbReference type="GO" id="GO:0031146">
    <property type="term" value="P:SCF-dependent proteasomal ubiquitin-dependent protein catabolic process"/>
    <property type="evidence" value="ECO:0007669"/>
    <property type="project" value="InterPro"/>
</dbReference>
<protein>
    <submittedName>
        <fullName evidence="3">Uncharacterized protein LOC107464633 isoform X1</fullName>
    </submittedName>
</protein>
<dbReference type="PANTHER" id="PTHR16008:SF4">
    <property type="entry name" value="F-BOX ONLY PROTEIN 4"/>
    <property type="match status" value="1"/>
</dbReference>
<sequence length="279" mass="32145">MKVENGDRRRTDSFLSFCSFQQPKLASIINYLPHDVAIKIASLLQVRDLCALSCCSTFWRELCVSDSIWESLVRKRWPLLTSFDFPSSSSSSTSSSSSANSPNFKKWRKLYLKRHVELGVRARSVEKFVEACSRSESLEVRDYLNAVETLIATRFGFEDVQRFLFNPKVNVLLNLIGVHYCLTCLGIQQGDELVESLRASEISDRHVCIKWWKVGRWIYGFRRRDESHSRWVSLAYLATEDDEHVLGVLRRGTIHEVVRVQISAVGHTSTPWSYKTDQL</sequence>
<dbReference type="RefSeq" id="XP_015939058.1">
    <property type="nucleotide sequence ID" value="XM_016083572.3"/>
</dbReference>
<dbReference type="SMART" id="SM00256">
    <property type="entry name" value="FBOX"/>
    <property type="match status" value="1"/>
</dbReference>
<evidence type="ECO:0000313" key="2">
    <source>
        <dbReference type="Proteomes" id="UP000515211"/>
    </source>
</evidence>
<dbReference type="GeneID" id="107464633"/>
<reference evidence="3" key="2">
    <citation type="submission" date="2025-08" db="UniProtKB">
        <authorList>
            <consortium name="RefSeq"/>
        </authorList>
    </citation>
    <scope>IDENTIFICATION</scope>
    <source>
        <tissue evidence="3">Whole plant</tissue>
    </source>
</reference>
<evidence type="ECO:0000313" key="3">
    <source>
        <dbReference type="RefSeq" id="XP_015939058.1"/>
    </source>
</evidence>
<dbReference type="AlphaFoldDB" id="A0A6P4BFP4"/>
<dbReference type="InterPro" id="IPR036047">
    <property type="entry name" value="F-box-like_dom_sf"/>
</dbReference>
<dbReference type="PROSITE" id="PS50181">
    <property type="entry name" value="FBOX"/>
    <property type="match status" value="1"/>
</dbReference>
<dbReference type="InterPro" id="IPR001810">
    <property type="entry name" value="F-box_dom"/>
</dbReference>
<gene>
    <name evidence="3" type="primary">LOC107464633</name>
</gene>
<dbReference type="PANTHER" id="PTHR16008">
    <property type="entry name" value="F-BOX ONLY PROTEIN 4"/>
    <property type="match status" value="1"/>
</dbReference>
<evidence type="ECO:0000259" key="1">
    <source>
        <dbReference type="PROSITE" id="PS50181"/>
    </source>
</evidence>
<dbReference type="GO" id="GO:0019005">
    <property type="term" value="C:SCF ubiquitin ligase complex"/>
    <property type="evidence" value="ECO:0007669"/>
    <property type="project" value="TreeGrafter"/>
</dbReference>
<proteinExistence type="predicted"/>
<dbReference type="KEGG" id="adu:107464633"/>
<reference evidence="2" key="1">
    <citation type="journal article" date="2016" name="Nat. Genet.">
        <title>The genome sequences of Arachis duranensis and Arachis ipaensis, the diploid ancestors of cultivated peanut.</title>
        <authorList>
            <person name="Bertioli D.J."/>
            <person name="Cannon S.B."/>
            <person name="Froenicke L."/>
            <person name="Huang G."/>
            <person name="Farmer A.D."/>
            <person name="Cannon E.K."/>
            <person name="Liu X."/>
            <person name="Gao D."/>
            <person name="Clevenger J."/>
            <person name="Dash S."/>
            <person name="Ren L."/>
            <person name="Moretzsohn M.C."/>
            <person name="Shirasawa K."/>
            <person name="Huang W."/>
            <person name="Vidigal B."/>
            <person name="Abernathy B."/>
            <person name="Chu Y."/>
            <person name="Niederhuth C.E."/>
            <person name="Umale P."/>
            <person name="Araujo A.C."/>
            <person name="Kozik A."/>
            <person name="Kim K.D."/>
            <person name="Burow M.D."/>
            <person name="Varshney R.K."/>
            <person name="Wang X."/>
            <person name="Zhang X."/>
            <person name="Barkley N."/>
            <person name="Guimaraes P.M."/>
            <person name="Isobe S."/>
            <person name="Guo B."/>
            <person name="Liao B."/>
            <person name="Stalker H.T."/>
            <person name="Schmitz R.J."/>
            <person name="Scheffler B.E."/>
            <person name="Leal-Bertioli S.C."/>
            <person name="Xun X."/>
            <person name="Jackson S.A."/>
            <person name="Michelmore R."/>
            <person name="Ozias-Akins P."/>
        </authorList>
    </citation>
    <scope>NUCLEOTIDE SEQUENCE [LARGE SCALE GENOMIC DNA]</scope>
    <source>
        <strain evidence="2">cv. V14167</strain>
    </source>
</reference>
<name>A0A6P4BFP4_ARADU</name>
<dbReference type="GO" id="GO:0000209">
    <property type="term" value="P:protein polyubiquitination"/>
    <property type="evidence" value="ECO:0007669"/>
    <property type="project" value="TreeGrafter"/>
</dbReference>
<keyword evidence="2" id="KW-1185">Reference proteome</keyword>
<accession>A0A6P4BFP4</accession>